<dbReference type="PANTHER" id="PTHR47618">
    <property type="entry name" value="BIFUNCTIONAL OLIGORIBONUCLEASE AND PAP PHOSPHATASE NRNA"/>
    <property type="match status" value="1"/>
</dbReference>
<dbReference type="Gene3D" id="3.10.310.30">
    <property type="match status" value="1"/>
</dbReference>
<organism evidence="3 4">
    <name type="scientific">Mesomycoplasma hyorhinis SK76</name>
    <dbReference type="NCBI Taxonomy" id="1118964"/>
    <lineage>
        <taxon>Bacteria</taxon>
        <taxon>Bacillati</taxon>
        <taxon>Mycoplasmatota</taxon>
        <taxon>Mycoplasmoidales</taxon>
        <taxon>Metamycoplasmataceae</taxon>
        <taxon>Mesomycoplasma</taxon>
    </lineage>
</organism>
<dbReference type="InterPro" id="IPR051319">
    <property type="entry name" value="Oligoribo/pAp-PDE_c-di-AMP_PDE"/>
</dbReference>
<accession>A0AAI8AM66</accession>
<dbReference type="KEGG" id="mhs:MOS_006"/>
<gene>
    <name evidence="3" type="ORF">MOS_006</name>
</gene>
<reference evidence="3 4" key="1">
    <citation type="journal article" date="2013" name="Genome Announc.">
        <title>Complete Genome Sequence of Mycoplasma hyorhinis Strain SK76.</title>
        <authorList>
            <person name="Goodison S."/>
            <person name="Urquidi V."/>
            <person name="Kumar D."/>
            <person name="Reyes L."/>
            <person name="Rosser C.J."/>
        </authorList>
    </citation>
    <scope>NUCLEOTIDE SEQUENCE [LARGE SCALE GENOMIC DNA]</scope>
    <source>
        <strain evidence="3 4">SK76</strain>
    </source>
</reference>
<dbReference type="Pfam" id="PF01368">
    <property type="entry name" value="DHH"/>
    <property type="match status" value="1"/>
</dbReference>
<dbReference type="GO" id="GO:0003676">
    <property type="term" value="F:nucleic acid binding"/>
    <property type="evidence" value="ECO:0007669"/>
    <property type="project" value="InterPro"/>
</dbReference>
<sequence>MKLGTHKKIENAIIEHKNIFIFHHIRPDGDCLGSQFGLGLAIRKRFKDKKVFFIGNASGVLEFMNFTFIDEEEIEEKYFENSLAIIVDTAGPERVEKSYLLAENKFKCTARIDHHPVVSSFEFNHIWIDSSFVAAAEMIGYFLMKNKWEIDEEIASYVYLGLYTDSNRFFFPSTTARTFSVASFLFNSGFDFNKIHLALSKREENEVAFLAYVLSNYKKEGKVIYFHVTQKIREKFNLTKEQATSVNMLANIGDNRVWIFFVDEEKLIRVRLRSNGPVINTLASKYQGGGHALAAGANIRNKKEIKKLVQEAVEIAEEYEKNENR</sequence>
<evidence type="ECO:0000313" key="4">
    <source>
        <dbReference type="Proteomes" id="UP000009399"/>
    </source>
</evidence>
<feature type="domain" description="DHHA1" evidence="2">
    <location>
        <begin position="228"/>
        <end position="317"/>
    </location>
</feature>
<dbReference type="Proteomes" id="UP000009399">
    <property type="component" value="Chromosome"/>
</dbReference>
<dbReference type="EMBL" id="CP003914">
    <property type="protein sequence ID" value="AFX73940.1"/>
    <property type="molecule type" value="Genomic_DNA"/>
</dbReference>
<dbReference type="SUPFAM" id="SSF64182">
    <property type="entry name" value="DHH phosphoesterases"/>
    <property type="match status" value="1"/>
</dbReference>
<feature type="domain" description="DDH" evidence="1">
    <location>
        <begin position="18"/>
        <end position="161"/>
    </location>
</feature>
<evidence type="ECO:0000259" key="1">
    <source>
        <dbReference type="Pfam" id="PF01368"/>
    </source>
</evidence>
<dbReference type="Gene3D" id="3.90.1640.10">
    <property type="entry name" value="inorganic pyrophosphatase (n-terminal core)"/>
    <property type="match status" value="1"/>
</dbReference>
<proteinExistence type="predicted"/>
<dbReference type="InterPro" id="IPR001667">
    <property type="entry name" value="DDH_dom"/>
</dbReference>
<dbReference type="Pfam" id="PF02272">
    <property type="entry name" value="DHHA1"/>
    <property type="match status" value="1"/>
</dbReference>
<dbReference type="PANTHER" id="PTHR47618:SF1">
    <property type="entry name" value="BIFUNCTIONAL OLIGORIBONUCLEASE AND PAP PHOSPHATASE NRNA"/>
    <property type="match status" value="1"/>
</dbReference>
<evidence type="ECO:0000313" key="3">
    <source>
        <dbReference type="EMBL" id="AFX73940.1"/>
    </source>
</evidence>
<dbReference type="AlphaFoldDB" id="A0AAI8AM66"/>
<dbReference type="InterPro" id="IPR038763">
    <property type="entry name" value="DHH_sf"/>
</dbReference>
<protein>
    <submittedName>
        <fullName evidence="3">MgpA-like protein</fullName>
    </submittedName>
</protein>
<evidence type="ECO:0000259" key="2">
    <source>
        <dbReference type="Pfam" id="PF02272"/>
    </source>
</evidence>
<dbReference type="InterPro" id="IPR003156">
    <property type="entry name" value="DHHA1_dom"/>
</dbReference>
<dbReference type="RefSeq" id="WP_015083968.1">
    <property type="nucleotide sequence ID" value="NC_019552.1"/>
</dbReference>
<name>A0AAI8AM66_MESHY</name>